<feature type="region of interest" description="Disordered" evidence="1">
    <location>
        <begin position="73"/>
        <end position="121"/>
    </location>
</feature>
<reference evidence="2" key="1">
    <citation type="submission" date="2020-03" db="EMBL/GenBank/DDBJ databases">
        <authorList>
            <person name="Weist P."/>
        </authorList>
    </citation>
    <scope>NUCLEOTIDE SEQUENCE</scope>
</reference>
<comment type="caution">
    <text evidence="2">The sequence shown here is derived from an EMBL/GenBank/DDBJ whole genome shotgun (WGS) entry which is preliminary data.</text>
</comment>
<evidence type="ECO:0000313" key="3">
    <source>
        <dbReference type="Proteomes" id="UP001153269"/>
    </source>
</evidence>
<evidence type="ECO:0000313" key="2">
    <source>
        <dbReference type="EMBL" id="CAB1423015.1"/>
    </source>
</evidence>
<evidence type="ECO:0000256" key="1">
    <source>
        <dbReference type="SAM" id="MobiDB-lite"/>
    </source>
</evidence>
<keyword evidence="3" id="KW-1185">Reference proteome</keyword>
<name>A0A9N7Y992_PLEPL</name>
<feature type="compositionally biased region" description="Low complexity" evidence="1">
    <location>
        <begin position="105"/>
        <end position="121"/>
    </location>
</feature>
<sequence>MDSSATERPDEPERLLASGRVLREMTANKDATIFELITASEKYFSDFEYLMLDNRATNTVSSSFPRLRRRSWDQEAELGPGGGAVTRRRSCDQEAELRPGGGAAGDRSSSSSSPQGRSLSSVVECFSTSPVVGRVYVTDVCVRAEPARR</sequence>
<gene>
    <name evidence="2" type="ORF">PLEPLA_LOCUS10933</name>
</gene>
<protein>
    <submittedName>
        <fullName evidence="2">Uncharacterized protein</fullName>
    </submittedName>
</protein>
<accession>A0A9N7Y992</accession>
<proteinExistence type="predicted"/>
<dbReference type="Proteomes" id="UP001153269">
    <property type="component" value="Unassembled WGS sequence"/>
</dbReference>
<dbReference type="AlphaFoldDB" id="A0A9N7Y992"/>
<organism evidence="2 3">
    <name type="scientific">Pleuronectes platessa</name>
    <name type="common">European plaice</name>
    <dbReference type="NCBI Taxonomy" id="8262"/>
    <lineage>
        <taxon>Eukaryota</taxon>
        <taxon>Metazoa</taxon>
        <taxon>Chordata</taxon>
        <taxon>Craniata</taxon>
        <taxon>Vertebrata</taxon>
        <taxon>Euteleostomi</taxon>
        <taxon>Actinopterygii</taxon>
        <taxon>Neopterygii</taxon>
        <taxon>Teleostei</taxon>
        <taxon>Neoteleostei</taxon>
        <taxon>Acanthomorphata</taxon>
        <taxon>Carangaria</taxon>
        <taxon>Pleuronectiformes</taxon>
        <taxon>Pleuronectoidei</taxon>
        <taxon>Pleuronectidae</taxon>
        <taxon>Pleuronectes</taxon>
    </lineage>
</organism>
<dbReference type="EMBL" id="CADEAL010000628">
    <property type="protein sequence ID" value="CAB1423015.1"/>
    <property type="molecule type" value="Genomic_DNA"/>
</dbReference>